<keyword evidence="5" id="KW-1185">Reference proteome</keyword>
<dbReference type="AlphaFoldDB" id="A0A484KG93"/>
<dbReference type="InterPro" id="IPR002885">
    <property type="entry name" value="PPR_rpt"/>
</dbReference>
<feature type="domain" description="SPARK" evidence="3">
    <location>
        <begin position="54"/>
        <end position="220"/>
    </location>
</feature>
<sequence>MKKTMELNFSAAMAIFLCFFVGSFAGLLYEQAQPAVEPPGTTIQAFPVQPETGQRCKLDFSAELFGGVKAACPSGNLDRNRCCPVLAAWVYAAYARSALQVSAAASPSPPSELPMMPNDDQSCVSSLQDWLQRNKIEIPRPNSTCDTVLCFCGIRLHRITSLTCSAAFNVSVSGTATPTAVVTDLAPNCRQPSFSGCTQCLKSLQKIKGGAKNATRKARNGDNNRATRMLNEDCQLMGLTWLLARNKTAYIPTVSAVLRAIMYSGSPAADGWKIENAKCSQDQENMPLAVDSSQLKNADSSSSSIYFPISKQSFSGERADGFTYSMILKGSTSLDLVGLREREGYMNQGNVDDAEDVFKKTRVKDEVVFNAMIEGYSKSIKTAKKAIEFYINMKKLGFNPTISTFASLIGACSALAAFEVGQQVLGQVIKTSFVQHIKIGSALIDMFSKCGQTEEARSVFDHMPERNVFSWTSMIDGYGKNGYPNEALVLFDEMLMNHHVKPNYVTFLSALSACAHSGLVAKGKHIFERMEKEYSMKPRMEHYACMVDLLGRAGRLNQALEFAINMPEKPNSDVWAALLSSGRLHGDIEITNLAAKELFNLSGNSRPGAYVALSNTLAEAGKWDSVSELRVLMKSRGISKGTGFSWVGRDGFLEAFHAG</sequence>
<feature type="repeat" description="PPR" evidence="2">
    <location>
        <begin position="467"/>
        <end position="502"/>
    </location>
</feature>
<gene>
    <name evidence="4" type="ORF">CCAM_LOCUS3973</name>
</gene>
<evidence type="ECO:0000313" key="4">
    <source>
        <dbReference type="EMBL" id="VFQ62197.1"/>
    </source>
</evidence>
<dbReference type="GO" id="GO:0009451">
    <property type="term" value="P:RNA modification"/>
    <property type="evidence" value="ECO:0007669"/>
    <property type="project" value="InterPro"/>
</dbReference>
<dbReference type="Pfam" id="PF13041">
    <property type="entry name" value="PPR_2"/>
    <property type="match status" value="2"/>
</dbReference>
<name>A0A484KG93_9ASTE</name>
<dbReference type="InterPro" id="IPR011990">
    <property type="entry name" value="TPR-like_helical_dom_sf"/>
</dbReference>
<evidence type="ECO:0000259" key="3">
    <source>
        <dbReference type="Pfam" id="PF19160"/>
    </source>
</evidence>
<dbReference type="EMBL" id="OOIL02000218">
    <property type="protein sequence ID" value="VFQ62197.1"/>
    <property type="molecule type" value="Genomic_DNA"/>
</dbReference>
<protein>
    <recommendedName>
        <fullName evidence="3">SPARK domain-containing protein</fullName>
    </recommendedName>
</protein>
<dbReference type="Pfam" id="PF20431">
    <property type="entry name" value="E_motif"/>
    <property type="match status" value="1"/>
</dbReference>
<reference evidence="4 5" key="1">
    <citation type="submission" date="2018-04" db="EMBL/GenBank/DDBJ databases">
        <authorList>
            <person name="Vogel A."/>
        </authorList>
    </citation>
    <scope>NUCLEOTIDE SEQUENCE [LARGE SCALE GENOMIC DNA]</scope>
</reference>
<evidence type="ECO:0000313" key="5">
    <source>
        <dbReference type="Proteomes" id="UP000595140"/>
    </source>
</evidence>
<dbReference type="GO" id="GO:0003723">
    <property type="term" value="F:RNA binding"/>
    <property type="evidence" value="ECO:0007669"/>
    <property type="project" value="InterPro"/>
</dbReference>
<dbReference type="Pfam" id="PF19160">
    <property type="entry name" value="SPARK"/>
    <property type="match status" value="1"/>
</dbReference>
<keyword evidence="1" id="KW-0677">Repeat</keyword>
<dbReference type="PROSITE" id="PS51375">
    <property type="entry name" value="PPR"/>
    <property type="match status" value="2"/>
</dbReference>
<dbReference type="PANTHER" id="PTHR47926:SF535">
    <property type="entry name" value="PENTACOTRIPEPTIDE-REPEAT REGION OF PRORP DOMAIN-CONTAINING PROTEIN"/>
    <property type="match status" value="1"/>
</dbReference>
<dbReference type="InterPro" id="IPR046848">
    <property type="entry name" value="E_motif"/>
</dbReference>
<dbReference type="Proteomes" id="UP000595140">
    <property type="component" value="Unassembled WGS sequence"/>
</dbReference>
<dbReference type="PANTHER" id="PTHR47926">
    <property type="entry name" value="PENTATRICOPEPTIDE REPEAT-CONTAINING PROTEIN"/>
    <property type="match status" value="1"/>
</dbReference>
<dbReference type="InterPro" id="IPR043891">
    <property type="entry name" value="SPARK"/>
</dbReference>
<organism evidence="4 5">
    <name type="scientific">Cuscuta campestris</name>
    <dbReference type="NCBI Taxonomy" id="132261"/>
    <lineage>
        <taxon>Eukaryota</taxon>
        <taxon>Viridiplantae</taxon>
        <taxon>Streptophyta</taxon>
        <taxon>Embryophyta</taxon>
        <taxon>Tracheophyta</taxon>
        <taxon>Spermatophyta</taxon>
        <taxon>Magnoliopsida</taxon>
        <taxon>eudicotyledons</taxon>
        <taxon>Gunneridae</taxon>
        <taxon>Pentapetalae</taxon>
        <taxon>asterids</taxon>
        <taxon>lamiids</taxon>
        <taxon>Solanales</taxon>
        <taxon>Convolvulaceae</taxon>
        <taxon>Cuscuteae</taxon>
        <taxon>Cuscuta</taxon>
        <taxon>Cuscuta subgen. Grammica</taxon>
        <taxon>Cuscuta sect. Cleistogrammica</taxon>
    </lineage>
</organism>
<evidence type="ECO:0000256" key="1">
    <source>
        <dbReference type="ARBA" id="ARBA00022737"/>
    </source>
</evidence>
<dbReference type="InterPro" id="IPR046960">
    <property type="entry name" value="PPR_At4g14850-like_plant"/>
</dbReference>
<dbReference type="NCBIfam" id="TIGR00756">
    <property type="entry name" value="PPR"/>
    <property type="match status" value="3"/>
</dbReference>
<dbReference type="Gene3D" id="1.25.40.10">
    <property type="entry name" value="Tetratricopeptide repeat domain"/>
    <property type="match status" value="2"/>
</dbReference>
<dbReference type="FunFam" id="1.25.40.10:FF:001093">
    <property type="entry name" value="Pentatricopeptide repeat-containing protein At2g34400"/>
    <property type="match status" value="1"/>
</dbReference>
<feature type="repeat" description="PPR" evidence="2">
    <location>
        <begin position="365"/>
        <end position="400"/>
    </location>
</feature>
<dbReference type="OrthoDB" id="185373at2759"/>
<proteinExistence type="predicted"/>
<accession>A0A484KG93</accession>
<evidence type="ECO:0000256" key="2">
    <source>
        <dbReference type="PROSITE-ProRule" id="PRU00708"/>
    </source>
</evidence>